<feature type="domain" description="Peptidase M13 C-terminal" evidence="8">
    <location>
        <begin position="456"/>
        <end position="661"/>
    </location>
</feature>
<comment type="similarity">
    <text evidence="2">Belongs to the peptidase M13 family.</text>
</comment>
<dbReference type="AlphaFoldDB" id="A0A1B0ZHF7"/>
<dbReference type="InterPro" id="IPR018497">
    <property type="entry name" value="Peptidase_M13_C"/>
</dbReference>
<evidence type="ECO:0000259" key="8">
    <source>
        <dbReference type="Pfam" id="PF01431"/>
    </source>
</evidence>
<dbReference type="GO" id="GO:0005886">
    <property type="term" value="C:plasma membrane"/>
    <property type="evidence" value="ECO:0007669"/>
    <property type="project" value="TreeGrafter"/>
</dbReference>
<dbReference type="Pfam" id="PF05649">
    <property type="entry name" value="Peptidase_M13_N"/>
    <property type="match status" value="1"/>
</dbReference>
<dbReference type="PROSITE" id="PS51885">
    <property type="entry name" value="NEPRILYSIN"/>
    <property type="match status" value="1"/>
</dbReference>
<keyword evidence="5" id="KW-0378">Hydrolase</keyword>
<dbReference type="GO" id="GO:0004222">
    <property type="term" value="F:metalloendopeptidase activity"/>
    <property type="evidence" value="ECO:0007669"/>
    <property type="project" value="InterPro"/>
</dbReference>
<dbReference type="Pfam" id="PF01431">
    <property type="entry name" value="Peptidase_M13"/>
    <property type="match status" value="1"/>
</dbReference>
<dbReference type="PATRIC" id="fig|1630135.4.peg.795"/>
<reference evidence="10 11" key="1">
    <citation type="submission" date="2015-06" db="EMBL/GenBank/DDBJ databases">
        <title>Investigation of pathophysiology for high-risk pregnancy and development of treatment modality based on it.</title>
        <authorList>
            <person name="Kim B.-C."/>
            <person name="Lim S."/>
        </authorList>
    </citation>
    <scope>NUCLEOTIDE SEQUENCE [LARGE SCALE GENOMIC DNA]</scope>
    <source>
        <strain evidence="10 11">AD1-86</strain>
    </source>
</reference>
<evidence type="ECO:0000256" key="3">
    <source>
        <dbReference type="ARBA" id="ARBA00022670"/>
    </source>
</evidence>
<evidence type="ECO:0000313" key="11">
    <source>
        <dbReference type="Proteomes" id="UP000092596"/>
    </source>
</evidence>
<keyword evidence="3" id="KW-0645">Protease</keyword>
<dbReference type="PANTHER" id="PTHR11733">
    <property type="entry name" value="ZINC METALLOPROTEASE FAMILY M13 NEPRILYSIN-RELATED"/>
    <property type="match status" value="1"/>
</dbReference>
<feature type="domain" description="Peptidase M13 N-terminal" evidence="9">
    <location>
        <begin position="21"/>
        <end position="404"/>
    </location>
</feature>
<evidence type="ECO:0000256" key="2">
    <source>
        <dbReference type="ARBA" id="ARBA00007357"/>
    </source>
</evidence>
<dbReference type="Gene3D" id="1.10.1380.10">
    <property type="entry name" value="Neutral endopeptidase , domain2"/>
    <property type="match status" value="1"/>
</dbReference>
<dbReference type="RefSeq" id="WP_065247568.1">
    <property type="nucleotide sequence ID" value="NZ_CP012117.1"/>
</dbReference>
<evidence type="ECO:0008006" key="12">
    <source>
        <dbReference type="Google" id="ProtNLM"/>
    </source>
</evidence>
<evidence type="ECO:0000256" key="6">
    <source>
        <dbReference type="ARBA" id="ARBA00022833"/>
    </source>
</evidence>
<dbReference type="STRING" id="1630135.DAD186_07930"/>
<evidence type="ECO:0000256" key="7">
    <source>
        <dbReference type="ARBA" id="ARBA00023049"/>
    </source>
</evidence>
<dbReference type="PRINTS" id="PR00786">
    <property type="entry name" value="NEPRILYSIN"/>
</dbReference>
<evidence type="ECO:0000259" key="9">
    <source>
        <dbReference type="Pfam" id="PF05649"/>
    </source>
</evidence>
<evidence type="ECO:0000256" key="5">
    <source>
        <dbReference type="ARBA" id="ARBA00022801"/>
    </source>
</evidence>
<accession>A0A1B0ZHF7</accession>
<comment type="cofactor">
    <cofactor evidence="1">
        <name>Zn(2+)</name>
        <dbReference type="ChEBI" id="CHEBI:29105"/>
    </cofactor>
</comment>
<dbReference type="CDD" id="cd08662">
    <property type="entry name" value="M13"/>
    <property type="match status" value="1"/>
</dbReference>
<dbReference type="InterPro" id="IPR024079">
    <property type="entry name" value="MetalloPept_cat_dom_sf"/>
</dbReference>
<evidence type="ECO:0000256" key="1">
    <source>
        <dbReference type="ARBA" id="ARBA00001947"/>
    </source>
</evidence>
<dbReference type="InterPro" id="IPR000718">
    <property type="entry name" value="Peptidase_M13"/>
</dbReference>
<dbReference type="Proteomes" id="UP000092596">
    <property type="component" value="Chromosome"/>
</dbReference>
<dbReference type="PANTHER" id="PTHR11733:SF167">
    <property type="entry name" value="FI17812P1-RELATED"/>
    <property type="match status" value="1"/>
</dbReference>
<sequence length="664" mass="73203">MTSPDSMTGLDLTQIDESVRPQDDLFGFINGAWLASAEIPADKPSYSEFMRLHDLSEERVRGIIEKAAASNAPADSNEGKIGVLYELFMDEARLNEVGTRDLEPQLERILGLADRSALTSFTGEATAPTGIIALYVWTDANDPDRYQAQLGQAGLGLPDESFYRDEQYGAIREAYVDYLATLADLAQLPGCAGLPDGDARALAETVMDLETRIAKEHVDVVRRRDSEKSNNPMNVAERASAFPSFDWDAYFEGAGAKAEWVETININEPEYTAAISKLWGSESLENLRAWLALHAIDAAAPYLSDDFVNAHFAFHGATLSGTAEIRERWKRGVSLVDSALGEAVGEKYVAEYFPPEAKERMEQLVEALITAYRESISSLEWMTPATREKALAKLEKFTPKIGHPETWRDYSSLTIDPDSLLATVGNIATFTHNFELAKLGRSVDRGEWHMTPQTVNAYYNPGANEIVFPAAILQPPYFGIDADDAVNFGGIGAVIGHEIGHGFDDQGSKYDGDGALKSWWTEADRAEFEKRTRSLIADYDAMSPRNLSDEHHVNGAFTIGENIGDLGGLTIALKAYLNEVGEAAHEVGSDGYTGIQRLFLSWGAVWRGKNREADAIRRLAIDPHAPMEFRANGVVRHIDAFHDAFEVKEGDGLFLAPEHRVSIW</sequence>
<protein>
    <recommendedName>
        <fullName evidence="12">Peptidase M13</fullName>
    </recommendedName>
</protein>
<dbReference type="InterPro" id="IPR042089">
    <property type="entry name" value="Peptidase_M13_dom_2"/>
</dbReference>
<proteinExistence type="inferred from homology"/>
<name>A0A1B0ZHF7_9MICO</name>
<keyword evidence="7" id="KW-0482">Metalloprotease</keyword>
<dbReference type="GO" id="GO:0016485">
    <property type="term" value="P:protein processing"/>
    <property type="evidence" value="ECO:0007669"/>
    <property type="project" value="TreeGrafter"/>
</dbReference>
<gene>
    <name evidence="10" type="ORF">DAD186_07930</name>
</gene>
<keyword evidence="6" id="KW-0862">Zinc</keyword>
<dbReference type="EMBL" id="CP012117">
    <property type="protein sequence ID" value="ANP27343.1"/>
    <property type="molecule type" value="Genomic_DNA"/>
</dbReference>
<dbReference type="InterPro" id="IPR008753">
    <property type="entry name" value="Peptidase_M13_N"/>
</dbReference>
<dbReference type="GO" id="GO:0046872">
    <property type="term" value="F:metal ion binding"/>
    <property type="evidence" value="ECO:0007669"/>
    <property type="project" value="UniProtKB-KW"/>
</dbReference>
<keyword evidence="4" id="KW-0479">Metal-binding</keyword>
<dbReference type="SUPFAM" id="SSF55486">
    <property type="entry name" value="Metalloproteases ('zincins'), catalytic domain"/>
    <property type="match status" value="1"/>
</dbReference>
<evidence type="ECO:0000256" key="4">
    <source>
        <dbReference type="ARBA" id="ARBA00022723"/>
    </source>
</evidence>
<organism evidence="10 11">
    <name type="scientific">Dermabacter vaginalis</name>
    <dbReference type="NCBI Taxonomy" id="1630135"/>
    <lineage>
        <taxon>Bacteria</taxon>
        <taxon>Bacillati</taxon>
        <taxon>Actinomycetota</taxon>
        <taxon>Actinomycetes</taxon>
        <taxon>Micrococcales</taxon>
        <taxon>Dermabacteraceae</taxon>
        <taxon>Dermabacter</taxon>
    </lineage>
</organism>
<dbReference type="Gene3D" id="3.40.390.10">
    <property type="entry name" value="Collagenase (Catalytic Domain)"/>
    <property type="match status" value="1"/>
</dbReference>
<evidence type="ECO:0000313" key="10">
    <source>
        <dbReference type="EMBL" id="ANP27343.1"/>
    </source>
</evidence>
<dbReference type="KEGG" id="dva:DAD186_07930"/>